<name>A0A7H9AMR3_9FLAO</name>
<accession>A0A7H9AMR3</accession>
<protein>
    <submittedName>
        <fullName evidence="2">DUF2938 family protein</fullName>
    </submittedName>
</protein>
<reference evidence="2 3" key="1">
    <citation type="journal article" date="2006" name="Int. J. Syst. Evol. Microbiol.">
        <title>Costertonia aggregata gen. nov., sp. nov., a mesophilic marine bacterium of the family Flavobacteriaceae, isolated from a mature biofilm.</title>
        <authorList>
            <person name="Kwon K.K."/>
            <person name="Lee Y.K."/>
            <person name="Lee H.K."/>
        </authorList>
    </citation>
    <scope>NUCLEOTIDE SEQUENCE [LARGE SCALE GENOMIC DNA]</scope>
    <source>
        <strain evidence="2 3">KCCM 42265</strain>
    </source>
</reference>
<dbReference type="InterPro" id="IPR021329">
    <property type="entry name" value="DUF2938"/>
</dbReference>
<keyword evidence="1" id="KW-0472">Membrane</keyword>
<keyword evidence="1" id="KW-0812">Transmembrane</keyword>
<evidence type="ECO:0000313" key="2">
    <source>
        <dbReference type="EMBL" id="QLG44742.1"/>
    </source>
</evidence>
<dbReference type="RefSeq" id="WP_179241074.1">
    <property type="nucleotide sequence ID" value="NZ_CP058595.1"/>
</dbReference>
<feature type="transmembrane region" description="Helical" evidence="1">
    <location>
        <begin position="135"/>
        <end position="155"/>
    </location>
</feature>
<dbReference type="Pfam" id="PF11158">
    <property type="entry name" value="DUF2938"/>
    <property type="match status" value="1"/>
</dbReference>
<dbReference type="EMBL" id="CP058595">
    <property type="protein sequence ID" value="QLG44742.1"/>
    <property type="molecule type" value="Genomic_DNA"/>
</dbReference>
<feature type="transmembrane region" description="Helical" evidence="1">
    <location>
        <begin position="62"/>
        <end position="84"/>
    </location>
</feature>
<feature type="transmembrane region" description="Helical" evidence="1">
    <location>
        <begin position="96"/>
        <end position="115"/>
    </location>
</feature>
<keyword evidence="3" id="KW-1185">Reference proteome</keyword>
<evidence type="ECO:0000313" key="3">
    <source>
        <dbReference type="Proteomes" id="UP000509302"/>
    </source>
</evidence>
<dbReference type="KEGG" id="cagg:HYG79_05055"/>
<dbReference type="AlphaFoldDB" id="A0A7H9AMR3"/>
<keyword evidence="1" id="KW-1133">Transmembrane helix</keyword>
<organism evidence="2 3">
    <name type="scientific">Costertonia aggregata</name>
    <dbReference type="NCBI Taxonomy" id="343403"/>
    <lineage>
        <taxon>Bacteria</taxon>
        <taxon>Pseudomonadati</taxon>
        <taxon>Bacteroidota</taxon>
        <taxon>Flavobacteriia</taxon>
        <taxon>Flavobacteriales</taxon>
        <taxon>Flavobacteriaceae</taxon>
        <taxon>Costertonia</taxon>
    </lineage>
</organism>
<proteinExistence type="predicted"/>
<sequence length="169" mass="18810">MRIFFRAVLVGIGATFLTDLWAFLLRLFDVKSNGLQIIGSWLSTNVLNVPDSATGVLANGWIIGWTAHYIVGITFAIIFLAIVKSQWFQKPTWSKALIYGIVTLVFPLFMVWPTLGFGVAFSKTPIQGTLIIKAIGLHLVYGLGLYLTAFLINKFNSHKSSKKRMSARN</sequence>
<gene>
    <name evidence="2" type="ORF">HYG79_05055</name>
</gene>
<evidence type="ECO:0000256" key="1">
    <source>
        <dbReference type="SAM" id="Phobius"/>
    </source>
</evidence>
<dbReference type="Proteomes" id="UP000509302">
    <property type="component" value="Chromosome"/>
</dbReference>